<evidence type="ECO:0000313" key="2">
    <source>
        <dbReference type="EMBL" id="RLU15417.1"/>
    </source>
</evidence>
<comment type="caution">
    <text evidence="2">The sequence shown here is derived from an EMBL/GenBank/DDBJ whole genome shotgun (WGS) entry which is preliminary data.</text>
</comment>
<dbReference type="Proteomes" id="UP000279307">
    <property type="component" value="Chromosome 13"/>
</dbReference>
<dbReference type="AlphaFoldDB" id="A0A3L8D4I8"/>
<reference evidence="2" key="1">
    <citation type="journal article" date="2018" name="Genome Res.">
        <title>The genomic architecture and molecular evolution of ant odorant receptors.</title>
        <authorList>
            <person name="McKenzie S.K."/>
            <person name="Kronauer D.J.C."/>
        </authorList>
    </citation>
    <scope>NUCLEOTIDE SEQUENCE [LARGE SCALE GENOMIC DNA]</scope>
    <source>
        <strain evidence="2">Clonal line C1</strain>
    </source>
</reference>
<proteinExistence type="predicted"/>
<keyword evidence="1" id="KW-0732">Signal</keyword>
<accession>A0A3L8D4I8</accession>
<protein>
    <submittedName>
        <fullName evidence="2">Uncharacterized protein</fullName>
    </submittedName>
</protein>
<feature type="chain" id="PRO_5018128788" evidence="1">
    <location>
        <begin position="21"/>
        <end position="807"/>
    </location>
</feature>
<feature type="signal peptide" evidence="1">
    <location>
        <begin position="1"/>
        <end position="20"/>
    </location>
</feature>
<reference evidence="2" key="2">
    <citation type="submission" date="2018-07" db="EMBL/GenBank/DDBJ databases">
        <authorList>
            <person name="Mckenzie S.K."/>
            <person name="Kronauer D.J.C."/>
        </authorList>
    </citation>
    <scope>NUCLEOTIDE SEQUENCE</scope>
    <source>
        <strain evidence="2">Clonal line C1</strain>
    </source>
</reference>
<gene>
    <name evidence="2" type="ORF">DMN91_012411</name>
</gene>
<name>A0A3L8D4I8_OOCBI</name>
<organism evidence="2">
    <name type="scientific">Ooceraea biroi</name>
    <name type="common">Clonal raider ant</name>
    <name type="synonym">Cerapachys biroi</name>
    <dbReference type="NCBI Taxonomy" id="2015173"/>
    <lineage>
        <taxon>Eukaryota</taxon>
        <taxon>Metazoa</taxon>
        <taxon>Ecdysozoa</taxon>
        <taxon>Arthropoda</taxon>
        <taxon>Hexapoda</taxon>
        <taxon>Insecta</taxon>
        <taxon>Pterygota</taxon>
        <taxon>Neoptera</taxon>
        <taxon>Endopterygota</taxon>
        <taxon>Hymenoptera</taxon>
        <taxon>Apocrita</taxon>
        <taxon>Aculeata</taxon>
        <taxon>Formicoidea</taxon>
        <taxon>Formicidae</taxon>
        <taxon>Dorylinae</taxon>
        <taxon>Ooceraea</taxon>
    </lineage>
</organism>
<dbReference type="EMBL" id="QOIP01000013">
    <property type="protein sequence ID" value="RLU15417.1"/>
    <property type="molecule type" value="Genomic_DNA"/>
</dbReference>
<sequence length="807" mass="92620">MDLFIILLMCYGTLIRISLTESQVSIPDELKICYVNNNIQDFHLPMNIRVLLDIIRKTERYYYSMMDIRTMSSSLMHRFKLDGIEHYENIRAKSGILPYGQSGKQSVKYKLVKQMVPGQPELFPSDALTAIERCTLHQAISNTIMKQSSRDTDILCQEIGQKLTGNFYPTLIIYLIVSYLREIFKIKNEQMYDAGRAIFADLWNCPREYGVILTPYGTIAPGAIIGAIAAALQHQNVGLKEIISMMTSERPSTTESVNHIEEVDFIVPRDEMIRDRSMSYHPSLIQIDNVWLATIAGELAEMVVYQGPTLGPNMELGATGFWNNTMRPNDFYLKNKNGYFDATRAEIVGDIDGFIVASKMQTWVDDFYSLRLSQILDMYYSDEGLTLFNENLKVCDRRKAFSHVVPKTLLDEQTYVASQLLAYYNSITFKSPEALRELVDYAVTKFSDYANNHLLTELLCRDKKPYPQVEALIAFDGAWTREHTMDFIAALIDDLDVSMYGSKMGILHGTSGQWLLNATNSPSLAYYAVSNFTKISWPTRLDLAVTLKAISNYLNETWEAKWQRHIIGGFGQAIVILAPLAQFSETEQQIILTLLREIKRAHPDLYFVYYTSQRNSHLFQPFILSQQDRLIFNSDIDAVVEYLSTVPRTLRPVITSGLANNSSEFKDEMEDYISPSKSTTYLFHSEYAVNTEKLTITIHNFGYGMIKACSWNQFDGKERTVCQQLEAHEEKSLIDDFKCIDARCPYIYLRVENATSLNKCAEIECRSPNQVRYIIRMEHTYKNSANQIFINTFIVLYLYLQLTVINM</sequence>
<evidence type="ECO:0000256" key="1">
    <source>
        <dbReference type="SAM" id="SignalP"/>
    </source>
</evidence>